<keyword evidence="1" id="KW-0812">Transmembrane</keyword>
<keyword evidence="1" id="KW-0472">Membrane</keyword>
<dbReference type="EMBL" id="KB933264">
    <property type="protein sequence ID" value="EON97701.1"/>
    <property type="molecule type" value="Genomic_DNA"/>
</dbReference>
<dbReference type="eggNOG" id="ENOG502SHTJ">
    <property type="taxonomic scope" value="Eukaryota"/>
</dbReference>
<evidence type="ECO:0000313" key="2">
    <source>
        <dbReference type="EMBL" id="EON97701.1"/>
    </source>
</evidence>
<accession>R8BEH3</accession>
<feature type="transmembrane region" description="Helical" evidence="1">
    <location>
        <begin position="37"/>
        <end position="59"/>
    </location>
</feature>
<proteinExistence type="predicted"/>
<dbReference type="AlphaFoldDB" id="R8BEH3"/>
<name>R8BEH3_PHAM7</name>
<reference evidence="3" key="1">
    <citation type="journal article" date="2013" name="Genome Announc.">
        <title>Draft genome sequence of the ascomycete Phaeoacremonium aleophilum strain UCR-PA7, a causal agent of the esca disease complex in grapevines.</title>
        <authorList>
            <person name="Blanco-Ulate B."/>
            <person name="Rolshausen P."/>
            <person name="Cantu D."/>
        </authorList>
    </citation>
    <scope>NUCLEOTIDE SEQUENCE [LARGE SCALE GENOMIC DNA]</scope>
    <source>
        <strain evidence="3">UCR-PA7</strain>
    </source>
</reference>
<dbReference type="KEGG" id="tmn:UCRPA7_7042"/>
<dbReference type="OrthoDB" id="5287717at2759"/>
<sequence length="600" mass="65887">MMHADATWSGPGGWMKTIKRLVRFHHKGGDTKLPSRLWFILAIPSILVFIAWPLSGLAFETTSGFIRGTPTDEGPTMTGFSYSNFNERAGGDVLNGASLTWQYALDARVPGQGIVYTPEGVDQSRHTFLQKLPVVLPKDDGVSRIFLSAQAENPIEGNSWGVLLEYNCSIIERGSQLTVLNYRNATKAQDTLLRGSTSVSGYQAQNDSFIMIANETDPLRASWVSNMHAVIEVGYQKWPNASALERLQEEDSNAQFTKTQSCYFNQADNVTGDYPGVDQQTVFEVLLWQILFNSSYSEKAPDYNFTVDHNITDLYGAYDYRDFNYIIAKNDTRFSGQPMTAVGARCTSSSSVGTADIDGAHSTYSNFVRTDTPINVQINRCANRFGAEAIASIVTPGTGTEEWLSKFFTSAAAPPTFYAAFTDDPTSIDAGTGTPLQLSYLQAEQLRRSLLGAHAGYATQLMYNGGQGFTALDGSHVIFNNPNVTEYVAGTVLKLGTIPASVPASLFFAWAFVGPILGIIYGFRRRWSATLDGYSLFRLGADLPDDVKERMAMYTNTGEREECFELNRLPGLVGDTKPGQWLGHIGLVEGSVAAKDKKYQ</sequence>
<evidence type="ECO:0000256" key="1">
    <source>
        <dbReference type="SAM" id="Phobius"/>
    </source>
</evidence>
<keyword evidence="3" id="KW-1185">Reference proteome</keyword>
<gene>
    <name evidence="2" type="ORF">UCRPA7_7042</name>
</gene>
<evidence type="ECO:0000313" key="3">
    <source>
        <dbReference type="Proteomes" id="UP000014074"/>
    </source>
</evidence>
<dbReference type="GeneID" id="19327763"/>
<protein>
    <submittedName>
        <fullName evidence="2">Uncharacterized protein</fullName>
    </submittedName>
</protein>
<keyword evidence="1" id="KW-1133">Transmembrane helix</keyword>
<organism evidence="2 3">
    <name type="scientific">Phaeoacremonium minimum (strain UCR-PA7)</name>
    <name type="common">Esca disease fungus</name>
    <name type="synonym">Togninia minima</name>
    <dbReference type="NCBI Taxonomy" id="1286976"/>
    <lineage>
        <taxon>Eukaryota</taxon>
        <taxon>Fungi</taxon>
        <taxon>Dikarya</taxon>
        <taxon>Ascomycota</taxon>
        <taxon>Pezizomycotina</taxon>
        <taxon>Sordariomycetes</taxon>
        <taxon>Sordariomycetidae</taxon>
        <taxon>Togniniales</taxon>
        <taxon>Togniniaceae</taxon>
        <taxon>Phaeoacremonium</taxon>
    </lineage>
</organism>
<dbReference type="Proteomes" id="UP000014074">
    <property type="component" value="Unassembled WGS sequence"/>
</dbReference>
<feature type="transmembrane region" description="Helical" evidence="1">
    <location>
        <begin position="504"/>
        <end position="523"/>
    </location>
</feature>
<dbReference type="HOGENOM" id="CLU_024888_0_0_1"/>
<dbReference type="RefSeq" id="XP_007917768.1">
    <property type="nucleotide sequence ID" value="XM_007919577.1"/>
</dbReference>